<gene>
    <name evidence="2" type="ORF">DI563_23885</name>
</gene>
<evidence type="ECO:0000313" key="2">
    <source>
        <dbReference type="EMBL" id="PZQ66319.1"/>
    </source>
</evidence>
<name>A0A2W5PPR8_VARPD</name>
<accession>A0A2W5PPR8</accession>
<sequence length="242" mass="26870">MSSTPACPSCRQPMEVRRLATHTGGTTELDICFACQGLWFDPQESARLSPAAVLALFELLHQHRDDAHGPLHAALACPHCRRTLTKSFDVVRSGRYVTYRCPQRHGRFASFSSFMVEKGFVRQMTRHEVEDLARRVAAIYCTGCGAPVDIRREHACPHCLAPFSLLDPQAVEQALKRHGANAAQAARGPVAPAPGQVDLADALVAIERDRQRALREEEKERREGTLDLWAAGVELVWRALAR</sequence>
<reference evidence="2 3" key="1">
    <citation type="submission" date="2017-08" db="EMBL/GenBank/DDBJ databases">
        <title>Infants hospitalized years apart are colonized by the same room-sourced microbial strains.</title>
        <authorList>
            <person name="Brooks B."/>
            <person name="Olm M.R."/>
            <person name="Firek B.A."/>
            <person name="Baker R."/>
            <person name="Thomas B.C."/>
            <person name="Morowitz M.J."/>
            <person name="Banfield J.F."/>
        </authorList>
    </citation>
    <scope>NUCLEOTIDE SEQUENCE [LARGE SCALE GENOMIC DNA]</scope>
    <source>
        <strain evidence="2">S2_005_003_R2_41</strain>
    </source>
</reference>
<dbReference type="AlphaFoldDB" id="A0A2W5PPR8"/>
<evidence type="ECO:0000313" key="3">
    <source>
        <dbReference type="Proteomes" id="UP000249135"/>
    </source>
</evidence>
<feature type="domain" description="Transcription factor zinc-finger" evidence="1">
    <location>
        <begin position="7"/>
        <end position="44"/>
    </location>
</feature>
<proteinExistence type="predicted"/>
<dbReference type="Proteomes" id="UP000249135">
    <property type="component" value="Unassembled WGS sequence"/>
</dbReference>
<evidence type="ECO:0000259" key="1">
    <source>
        <dbReference type="Pfam" id="PF13453"/>
    </source>
</evidence>
<organism evidence="2 3">
    <name type="scientific">Variovorax paradoxus</name>
    <dbReference type="NCBI Taxonomy" id="34073"/>
    <lineage>
        <taxon>Bacteria</taxon>
        <taxon>Pseudomonadati</taxon>
        <taxon>Pseudomonadota</taxon>
        <taxon>Betaproteobacteria</taxon>
        <taxon>Burkholderiales</taxon>
        <taxon>Comamonadaceae</taxon>
        <taxon>Variovorax</taxon>
    </lineage>
</organism>
<protein>
    <recommendedName>
        <fullName evidence="1">Transcription factor zinc-finger domain-containing protein</fullName>
    </recommendedName>
</protein>
<dbReference type="EMBL" id="QFPP01000431">
    <property type="protein sequence ID" value="PZQ66319.1"/>
    <property type="molecule type" value="Genomic_DNA"/>
</dbReference>
<comment type="caution">
    <text evidence="2">The sequence shown here is derived from an EMBL/GenBank/DDBJ whole genome shotgun (WGS) entry which is preliminary data.</text>
</comment>
<dbReference type="Pfam" id="PF13453">
    <property type="entry name" value="Zn_ribbon_TFIIB"/>
    <property type="match status" value="1"/>
</dbReference>
<dbReference type="InterPro" id="IPR027392">
    <property type="entry name" value="TF_Znf"/>
</dbReference>